<name>E9G4L1_DAPPU</name>
<dbReference type="STRING" id="6669.E9G4L1"/>
<dbReference type="eggNOG" id="ENOG502QWHA">
    <property type="taxonomic scope" value="Eukaryota"/>
</dbReference>
<proteinExistence type="predicted"/>
<reference evidence="1 2" key="1">
    <citation type="journal article" date="2011" name="Science">
        <title>The ecoresponsive genome of Daphnia pulex.</title>
        <authorList>
            <person name="Colbourne J.K."/>
            <person name="Pfrender M.E."/>
            <person name="Gilbert D."/>
            <person name="Thomas W.K."/>
            <person name="Tucker A."/>
            <person name="Oakley T.H."/>
            <person name="Tokishita S."/>
            <person name="Aerts A."/>
            <person name="Arnold G.J."/>
            <person name="Basu M.K."/>
            <person name="Bauer D.J."/>
            <person name="Caceres C.E."/>
            <person name="Carmel L."/>
            <person name="Casola C."/>
            <person name="Choi J.H."/>
            <person name="Detter J.C."/>
            <person name="Dong Q."/>
            <person name="Dusheyko S."/>
            <person name="Eads B.D."/>
            <person name="Frohlich T."/>
            <person name="Geiler-Samerotte K.A."/>
            <person name="Gerlach D."/>
            <person name="Hatcher P."/>
            <person name="Jogdeo S."/>
            <person name="Krijgsveld J."/>
            <person name="Kriventseva E.V."/>
            <person name="Kultz D."/>
            <person name="Laforsch C."/>
            <person name="Lindquist E."/>
            <person name="Lopez J."/>
            <person name="Manak J.R."/>
            <person name="Muller J."/>
            <person name="Pangilinan J."/>
            <person name="Patwardhan R.P."/>
            <person name="Pitluck S."/>
            <person name="Pritham E.J."/>
            <person name="Rechtsteiner A."/>
            <person name="Rho M."/>
            <person name="Rogozin I.B."/>
            <person name="Sakarya O."/>
            <person name="Salamov A."/>
            <person name="Schaack S."/>
            <person name="Shapiro H."/>
            <person name="Shiga Y."/>
            <person name="Skalitzky C."/>
            <person name="Smith Z."/>
            <person name="Souvorov A."/>
            <person name="Sung W."/>
            <person name="Tang Z."/>
            <person name="Tsuchiya D."/>
            <person name="Tu H."/>
            <person name="Vos H."/>
            <person name="Wang M."/>
            <person name="Wolf Y.I."/>
            <person name="Yamagata H."/>
            <person name="Yamada T."/>
            <person name="Ye Y."/>
            <person name="Shaw J.R."/>
            <person name="Andrews J."/>
            <person name="Crease T.J."/>
            <person name="Tang H."/>
            <person name="Lucas S.M."/>
            <person name="Robertson H.M."/>
            <person name="Bork P."/>
            <person name="Koonin E.V."/>
            <person name="Zdobnov E.M."/>
            <person name="Grigoriev I.V."/>
            <person name="Lynch M."/>
            <person name="Boore J.L."/>
        </authorList>
    </citation>
    <scope>NUCLEOTIDE SEQUENCE [LARGE SCALE GENOMIC DNA]</scope>
</reference>
<dbReference type="KEGG" id="dpx:DAPPUDRAFT_237859"/>
<dbReference type="AlphaFoldDB" id="E9G4L1"/>
<sequence length="219" mass="23729">MNILECRADLSCRHTCQSVGTITTRTNFVTLKYVTDAWGTETSGFHLVTAFKDKTEYVCRDYRCAHKDFCISTDLLCVGILLNTTTAGAAAASSGNYGRLVDDGNQQQKPIANLLSNDSAVKMPLPTTTTTPGGYMTLPLNKSSAVTMSGNRHPPAIDQGHFLRRATTMGMQLLAHLSSSNSPTITRNSSAHCRGTTINNTTTVHLLNSSSFNFWCLAI</sequence>
<organism evidence="1 2">
    <name type="scientific">Daphnia pulex</name>
    <name type="common">Water flea</name>
    <dbReference type="NCBI Taxonomy" id="6669"/>
    <lineage>
        <taxon>Eukaryota</taxon>
        <taxon>Metazoa</taxon>
        <taxon>Ecdysozoa</taxon>
        <taxon>Arthropoda</taxon>
        <taxon>Crustacea</taxon>
        <taxon>Branchiopoda</taxon>
        <taxon>Diplostraca</taxon>
        <taxon>Cladocera</taxon>
        <taxon>Anomopoda</taxon>
        <taxon>Daphniidae</taxon>
        <taxon>Daphnia</taxon>
    </lineage>
</organism>
<evidence type="ECO:0000313" key="2">
    <source>
        <dbReference type="Proteomes" id="UP000000305"/>
    </source>
</evidence>
<protein>
    <submittedName>
        <fullName evidence="1">Uncharacterized protein</fullName>
    </submittedName>
</protein>
<dbReference type="HOGENOM" id="CLU_1262672_0_0_1"/>
<evidence type="ECO:0000313" key="1">
    <source>
        <dbReference type="EMBL" id="EFX85536.1"/>
    </source>
</evidence>
<keyword evidence="2" id="KW-1185">Reference proteome</keyword>
<dbReference type="InParanoid" id="E9G4L1"/>
<accession>E9G4L1</accession>
<gene>
    <name evidence="1" type="ORF">DAPPUDRAFT_237859</name>
</gene>
<dbReference type="OrthoDB" id="6514358at2759"/>
<dbReference type="EMBL" id="GL732532">
    <property type="protein sequence ID" value="EFX85536.1"/>
    <property type="molecule type" value="Genomic_DNA"/>
</dbReference>
<dbReference type="Proteomes" id="UP000000305">
    <property type="component" value="Unassembled WGS sequence"/>
</dbReference>